<dbReference type="Proteomes" id="UP000053268">
    <property type="component" value="Unassembled WGS sequence"/>
</dbReference>
<keyword evidence="8" id="KW-0021">Allosteric enzyme</keyword>
<dbReference type="GO" id="GO:0051287">
    <property type="term" value="F:NAD binding"/>
    <property type="evidence" value="ECO:0007669"/>
    <property type="project" value="UniProtKB-UniRule"/>
</dbReference>
<dbReference type="InterPro" id="IPR036957">
    <property type="entry name" value="Znf_PARP_sf"/>
</dbReference>
<dbReference type="Pfam" id="PF00645">
    <property type="entry name" value="zf-PARP"/>
    <property type="match status" value="2"/>
</dbReference>
<dbReference type="PROSITE" id="PS52007">
    <property type="entry name" value="PADR1"/>
    <property type="match status" value="1"/>
</dbReference>
<dbReference type="InterPro" id="IPR008288">
    <property type="entry name" value="PARP"/>
</dbReference>
<dbReference type="Gene3D" id="1.20.142.10">
    <property type="entry name" value="Poly(ADP-ribose) polymerase, regulatory domain"/>
    <property type="match status" value="1"/>
</dbReference>
<evidence type="ECO:0000256" key="21">
    <source>
        <dbReference type="ARBA" id="ARBA00023125"/>
    </source>
</evidence>
<evidence type="ECO:0000256" key="10">
    <source>
        <dbReference type="ARBA" id="ARBA00022676"/>
    </source>
</evidence>
<dbReference type="GO" id="GO:0005694">
    <property type="term" value="C:chromosome"/>
    <property type="evidence" value="ECO:0007669"/>
    <property type="project" value="UniProtKB-SubCell"/>
</dbReference>
<dbReference type="InterPro" id="IPR012317">
    <property type="entry name" value="Poly(ADP-ribose)pol_cat_dom"/>
</dbReference>
<keyword evidence="40" id="KW-1185">Reference proteome</keyword>
<dbReference type="GO" id="GO:0005829">
    <property type="term" value="C:cytosol"/>
    <property type="evidence" value="ECO:0007669"/>
    <property type="project" value="UniProtKB-SubCell"/>
</dbReference>
<dbReference type="InterPro" id="IPR049296">
    <property type="entry name" value="PARP1-like_PADR1_N"/>
</dbReference>
<evidence type="ECO:0000256" key="29">
    <source>
        <dbReference type="ARBA" id="ARBA00048339"/>
    </source>
</evidence>
<dbReference type="SUPFAM" id="SSF142921">
    <property type="entry name" value="WGR domain-like"/>
    <property type="match status" value="1"/>
</dbReference>
<evidence type="ECO:0000259" key="34">
    <source>
        <dbReference type="PROSITE" id="PS50064"/>
    </source>
</evidence>
<keyword evidence="6" id="KW-0963">Cytoplasm</keyword>
<dbReference type="PROSITE" id="PS51059">
    <property type="entry name" value="PARP_CATALYTIC"/>
    <property type="match status" value="1"/>
</dbReference>
<dbReference type="Gene3D" id="3.90.228.10">
    <property type="match status" value="1"/>
</dbReference>
<feature type="domain" description="PARP catalytic" evidence="36">
    <location>
        <begin position="757"/>
        <end position="987"/>
    </location>
</feature>
<keyword evidence="22" id="KW-0804">Transcription</keyword>
<evidence type="ECO:0000256" key="20">
    <source>
        <dbReference type="ARBA" id="ARBA00023027"/>
    </source>
</evidence>
<evidence type="ECO:0000259" key="38">
    <source>
        <dbReference type="PROSITE" id="PS51977"/>
    </source>
</evidence>
<evidence type="ECO:0000256" key="1">
    <source>
        <dbReference type="ARBA" id="ARBA00004286"/>
    </source>
</evidence>
<dbReference type="GO" id="GO:0016779">
    <property type="term" value="F:nucleotidyltransferase activity"/>
    <property type="evidence" value="ECO:0007669"/>
    <property type="project" value="UniProtKB-KW"/>
</dbReference>
<dbReference type="Gene3D" id="1.10.20.130">
    <property type="match status" value="1"/>
</dbReference>
<feature type="region of interest" description="Disordered" evidence="33">
    <location>
        <begin position="82"/>
        <end position="101"/>
    </location>
</feature>
<dbReference type="InterPro" id="IPR012982">
    <property type="entry name" value="PARP1-like_PADR1_Zn_ribbon"/>
</dbReference>
<evidence type="ECO:0000256" key="3">
    <source>
        <dbReference type="ARBA" id="ARBA00004604"/>
    </source>
</evidence>
<organism evidence="39 40">
    <name type="scientific">Papilio xuthus</name>
    <name type="common">Asian swallowtail butterfly</name>
    <dbReference type="NCBI Taxonomy" id="66420"/>
    <lineage>
        <taxon>Eukaryota</taxon>
        <taxon>Metazoa</taxon>
        <taxon>Ecdysozoa</taxon>
        <taxon>Arthropoda</taxon>
        <taxon>Hexapoda</taxon>
        <taxon>Insecta</taxon>
        <taxon>Pterygota</taxon>
        <taxon>Neoptera</taxon>
        <taxon>Endopterygota</taxon>
        <taxon>Lepidoptera</taxon>
        <taxon>Glossata</taxon>
        <taxon>Ditrysia</taxon>
        <taxon>Papilionoidea</taxon>
        <taxon>Papilionidae</taxon>
        <taxon>Papilioninae</taxon>
        <taxon>Papilio</taxon>
    </lineage>
</organism>
<keyword evidence="14" id="KW-0677">Repeat</keyword>
<evidence type="ECO:0000256" key="26">
    <source>
        <dbReference type="ARBA" id="ARBA00024347"/>
    </source>
</evidence>
<feature type="domain" description="PARP alpha-helical" evidence="37">
    <location>
        <begin position="629"/>
        <end position="747"/>
    </location>
</feature>
<dbReference type="PANTHER" id="PTHR10459:SF112">
    <property type="entry name" value="POLY [ADP-RIBOSE] POLYMERASE 1"/>
    <property type="match status" value="1"/>
</dbReference>
<evidence type="ECO:0000256" key="25">
    <source>
        <dbReference type="ARBA" id="ARBA00024164"/>
    </source>
</evidence>
<keyword evidence="12" id="KW-0548">Nucleotidyltransferase</keyword>
<dbReference type="GO" id="GO:0005730">
    <property type="term" value="C:nucleolus"/>
    <property type="evidence" value="ECO:0007669"/>
    <property type="project" value="UniProtKB-SubCell"/>
</dbReference>
<dbReference type="Gene3D" id="3.40.50.10190">
    <property type="entry name" value="BRCT domain"/>
    <property type="match status" value="1"/>
</dbReference>
<comment type="catalytic activity">
    <reaction evidence="25">
        <text>L-aspartyl-[protein] + NAD(+) = 4-O-(ADP-D-ribosyl)-L-aspartyl-[protein] + nicotinamide</text>
        <dbReference type="Rhea" id="RHEA:54424"/>
        <dbReference type="Rhea" id="RHEA-COMP:9867"/>
        <dbReference type="Rhea" id="RHEA-COMP:13832"/>
        <dbReference type="ChEBI" id="CHEBI:17154"/>
        <dbReference type="ChEBI" id="CHEBI:29961"/>
        <dbReference type="ChEBI" id="CHEBI:57540"/>
        <dbReference type="ChEBI" id="CHEBI:138102"/>
    </reaction>
    <physiologicalReaction direction="left-to-right" evidence="25">
        <dbReference type="Rhea" id="RHEA:54425"/>
    </physiologicalReaction>
</comment>
<evidence type="ECO:0000256" key="11">
    <source>
        <dbReference type="ARBA" id="ARBA00022679"/>
    </source>
</evidence>
<dbReference type="Pfam" id="PF21728">
    <property type="entry name" value="PADR1_N"/>
    <property type="match status" value="1"/>
</dbReference>
<name>A0A194PYA6_PAPXU</name>
<dbReference type="CDD" id="cd01437">
    <property type="entry name" value="parp_like"/>
    <property type="match status" value="1"/>
</dbReference>
<dbReference type="EMBL" id="KQ459586">
    <property type="protein sequence ID" value="KPI98008.1"/>
    <property type="molecule type" value="Genomic_DNA"/>
</dbReference>
<feature type="domain" description="WGR" evidence="38">
    <location>
        <begin position="509"/>
        <end position="607"/>
    </location>
</feature>
<comment type="catalytic activity">
    <reaction evidence="29">
        <text>L-tyrosyl-[protein] + NAD(+) = O-(ADP-D-ribosyl)-L-tyrosyl-[protein] + nicotinamide + H(+)</text>
        <dbReference type="Rhea" id="RHEA:58236"/>
        <dbReference type="Rhea" id="RHEA-COMP:10136"/>
        <dbReference type="Rhea" id="RHEA-COMP:15092"/>
        <dbReference type="ChEBI" id="CHEBI:15378"/>
        <dbReference type="ChEBI" id="CHEBI:17154"/>
        <dbReference type="ChEBI" id="CHEBI:46858"/>
        <dbReference type="ChEBI" id="CHEBI:57540"/>
        <dbReference type="ChEBI" id="CHEBI:142557"/>
    </reaction>
    <physiologicalReaction direction="left-to-right" evidence="29">
        <dbReference type="Rhea" id="RHEA:58237"/>
    </physiologicalReaction>
</comment>
<evidence type="ECO:0000259" key="35">
    <source>
        <dbReference type="PROSITE" id="PS50172"/>
    </source>
</evidence>
<dbReference type="SUPFAM" id="SSF47587">
    <property type="entry name" value="Domain of poly(ADP-ribose) polymerase"/>
    <property type="match status" value="1"/>
</dbReference>
<evidence type="ECO:0000259" key="36">
    <source>
        <dbReference type="PROSITE" id="PS51059"/>
    </source>
</evidence>
<evidence type="ECO:0000256" key="18">
    <source>
        <dbReference type="ARBA" id="ARBA00022859"/>
    </source>
</evidence>
<evidence type="ECO:0000256" key="6">
    <source>
        <dbReference type="ARBA" id="ARBA00022490"/>
    </source>
</evidence>
<dbReference type="InterPro" id="IPR001357">
    <property type="entry name" value="BRCT_dom"/>
</dbReference>
<dbReference type="GO" id="GO:0140815">
    <property type="term" value="F:NAD+-protein-histidine ADP-ribosyltransferase activity"/>
    <property type="evidence" value="ECO:0007669"/>
    <property type="project" value="RHEA"/>
</dbReference>
<evidence type="ECO:0000313" key="39">
    <source>
        <dbReference type="EMBL" id="KPI98008.1"/>
    </source>
</evidence>
<dbReference type="FunFam" id="3.90.228.10:FF:000002">
    <property type="entry name" value="Poly [ADP-ribose] polymerase"/>
    <property type="match status" value="1"/>
</dbReference>
<keyword evidence="11 32" id="KW-0808">Transferase</keyword>
<evidence type="ECO:0000256" key="33">
    <source>
        <dbReference type="SAM" id="MobiDB-lite"/>
    </source>
</evidence>
<evidence type="ECO:0000259" key="37">
    <source>
        <dbReference type="PROSITE" id="PS51060"/>
    </source>
</evidence>
<keyword evidence="23 32" id="KW-0539">Nucleus</keyword>
<evidence type="ECO:0000256" key="2">
    <source>
        <dbReference type="ARBA" id="ARBA00004514"/>
    </source>
</evidence>
<dbReference type="SMART" id="SM01336">
    <property type="entry name" value="zf-PARP"/>
    <property type="match status" value="2"/>
</dbReference>
<dbReference type="InterPro" id="IPR050800">
    <property type="entry name" value="ARTD/PARP"/>
</dbReference>
<dbReference type="PROSITE" id="PS50064">
    <property type="entry name" value="ZF_PARP_2"/>
    <property type="match status" value="2"/>
</dbReference>
<evidence type="ECO:0000256" key="17">
    <source>
        <dbReference type="ARBA" id="ARBA00022833"/>
    </source>
</evidence>
<dbReference type="Pfam" id="PF00533">
    <property type="entry name" value="BRCT"/>
    <property type="match status" value="1"/>
</dbReference>
<evidence type="ECO:0000256" key="5">
    <source>
        <dbReference type="ARBA" id="ARBA00022454"/>
    </source>
</evidence>
<evidence type="ECO:0000256" key="24">
    <source>
        <dbReference type="ARBA" id="ARBA00024159"/>
    </source>
</evidence>
<dbReference type="InterPro" id="IPR036930">
    <property type="entry name" value="WGR_dom_sf"/>
</dbReference>
<keyword evidence="5" id="KW-0158">Chromosome</keyword>
<keyword evidence="21 32" id="KW-0238">DNA-binding</keyword>
<dbReference type="CDD" id="cd08001">
    <property type="entry name" value="WGR_PARP1_like"/>
    <property type="match status" value="1"/>
</dbReference>
<dbReference type="GO" id="GO:0008270">
    <property type="term" value="F:zinc ion binding"/>
    <property type="evidence" value="ECO:0007669"/>
    <property type="project" value="UniProtKB-KW"/>
</dbReference>
<dbReference type="GO" id="GO:0003950">
    <property type="term" value="F:NAD+ poly-ADP-ribosyltransferase activity"/>
    <property type="evidence" value="ECO:0007669"/>
    <property type="project" value="UniProtKB-UniRule"/>
</dbReference>
<keyword evidence="7" id="KW-1017">Isopeptide bond</keyword>
<dbReference type="STRING" id="66420.A0A194PYA6"/>
<keyword evidence="17 32" id="KW-0862">Zinc</keyword>
<proteinExistence type="inferred from homology"/>
<dbReference type="PROSITE" id="PS50172">
    <property type="entry name" value="BRCT"/>
    <property type="match status" value="1"/>
</dbReference>
<evidence type="ECO:0000256" key="28">
    <source>
        <dbReference type="ARBA" id="ARBA00048241"/>
    </source>
</evidence>
<evidence type="ECO:0000256" key="23">
    <source>
        <dbReference type="ARBA" id="ARBA00023242"/>
    </source>
</evidence>
<evidence type="ECO:0000256" key="8">
    <source>
        <dbReference type="ARBA" id="ARBA00022533"/>
    </source>
</evidence>
<keyword evidence="16" id="KW-0863">Zinc-finger</keyword>
<evidence type="ECO:0000313" key="40">
    <source>
        <dbReference type="Proteomes" id="UP000053268"/>
    </source>
</evidence>
<dbReference type="InterPro" id="IPR038650">
    <property type="entry name" value="PADR1_C_dom_sf"/>
</dbReference>
<dbReference type="SUPFAM" id="SSF52113">
    <property type="entry name" value="BRCT domain"/>
    <property type="match status" value="1"/>
</dbReference>
<dbReference type="Gene3D" id="2.20.25.630">
    <property type="match status" value="1"/>
</dbReference>
<dbReference type="InterPro" id="IPR036616">
    <property type="entry name" value="Poly(ADP-ribose)pol_reg_dom_sf"/>
</dbReference>
<evidence type="ECO:0000256" key="30">
    <source>
        <dbReference type="ARBA" id="ARBA00048575"/>
    </source>
</evidence>
<evidence type="ECO:0000256" key="22">
    <source>
        <dbReference type="ARBA" id="ARBA00023163"/>
    </source>
</evidence>
<dbReference type="GO" id="GO:0003677">
    <property type="term" value="F:DNA binding"/>
    <property type="evidence" value="ECO:0007669"/>
    <property type="project" value="UniProtKB-UniRule"/>
</dbReference>
<dbReference type="GO" id="GO:0140807">
    <property type="term" value="F:NAD+-protein-glutamate ADP-ribosyltransferase activity"/>
    <property type="evidence" value="ECO:0007669"/>
    <property type="project" value="RHEA"/>
</dbReference>
<comment type="catalytic activity">
    <reaction evidence="27 32">
        <text>NAD(+) + (ADP-D-ribosyl)n-acceptor = nicotinamide + (ADP-D-ribosyl)n+1-acceptor + H(+).</text>
        <dbReference type="EC" id="2.4.2.30"/>
    </reaction>
</comment>
<sequence length="987" mass="112015">MTDLPYSVEYAKTSRASCKVCKNAIDQGTLRIALMVQSPFFDGKQPNWHHLDCLFSKKPPTAISEIANFNKIKHEDQEKIKKKISGEDKGTKRGKNKKNGAMPYTVEYSKSSRATCRHCEIKICKDEIRVAKIDYDPKYGDHPLWHHVKCFAEKKVELNFLGGGEELPGFKSLEKEDQDIVKQEIRSSEGEEVPIKKIKKEPKEEEDVKAEAELKKQLTKQSKLYDKSKDALSQFTKNELHELLQANDQDVLTGRDECLNHLADCMAFGVPEPCPECKQGQLVLDTFYYKCTGNMNEWTKCMYKSKDPKKKKMVVPSEYKKHSAFAKYKPKVTTRLFESEPPPPPTIVKKEESMDESKPKPIAPLKNLQFFLLGKFKSSKEEVKNRILKLGGLVVSKITDTTAAAVSSKNEVKKMSAKMEELREKDIEVVEETFLDLIDPKEGTIADTLRLIISVYSKILPSKRIPQDVLDGKSIQKSGSQYVKSKSGITKLKVKGGTAVDPDSGLEDEAHVFKDRTGTKYTVVLSKTDVVEQKNSYYKLQILEADNKKKYWLFRSWGRIGTPIGGNKVENCSSLLDAINKFEGLYMERTQNPWDARDHFIKMPGAYFPIDMDYGDEQTSAALEVDTVKCKLPVPVQKLIMHIFDINIMKQTLMEFELDTDKMPLGKLSKKQIKAGYNVLSELLKYLNEGKANENKIVDATNRFYTLVPHSFGTDNPPLLNNSEAIKSKTEMLDNLLEIEIAYNLLKSEDDDDKSVSPIETHYIKLKTEISPLEVNSPEYELILEYMRNTHADTHTSYTLEIESVFKVIRDGEEKRFKPFKKLHNRRLLWHGSRVTNFAGILSQGLRIAPPEAPVTGYMFGKGIYFADMVSKSANYCCTNKANPLGIIMLCEVALGDMKKCYQAEYVTKLPSGKHSTWGVGRTQPDPARARTLPDGTLVPLGPPVPAEADGTLLYNDFLSTKTRFIVYDVAQVKAKYVMQIKFNYKF</sequence>
<keyword evidence="15" id="KW-0013">ADP-ribosylation</keyword>
<dbReference type="PROSITE" id="PS51977">
    <property type="entry name" value="WGR"/>
    <property type="match status" value="1"/>
</dbReference>
<dbReference type="InterPro" id="IPR001510">
    <property type="entry name" value="Znf_PARP"/>
</dbReference>
<evidence type="ECO:0000256" key="13">
    <source>
        <dbReference type="ARBA" id="ARBA00022723"/>
    </source>
</evidence>
<keyword evidence="9" id="KW-0399">Innate immunity</keyword>
<dbReference type="CDD" id="cd17747">
    <property type="entry name" value="BRCT_PARP1"/>
    <property type="match status" value="1"/>
</dbReference>
<feature type="domain" description="BRCT" evidence="35">
    <location>
        <begin position="360"/>
        <end position="435"/>
    </location>
</feature>
<dbReference type="SUPFAM" id="SSF57716">
    <property type="entry name" value="Glucocorticoid receptor-like (DNA-binding domain)"/>
    <property type="match status" value="2"/>
</dbReference>
<feature type="region of interest" description="Disordered" evidence="33">
    <location>
        <begin position="335"/>
        <end position="359"/>
    </location>
</feature>
<comment type="catalytic activity">
    <reaction evidence="28">
        <text>L-histidyl-[protein] + NAD(+) = N(tele)-(ADP-D-ribosyl)-L-histidyl-[protein] + nicotinamide + H(+)</text>
        <dbReference type="Rhea" id="RHEA:72071"/>
        <dbReference type="Rhea" id="RHEA-COMP:9745"/>
        <dbReference type="Rhea" id="RHEA-COMP:18085"/>
        <dbReference type="ChEBI" id="CHEBI:15378"/>
        <dbReference type="ChEBI" id="CHEBI:17154"/>
        <dbReference type="ChEBI" id="CHEBI:29979"/>
        <dbReference type="ChEBI" id="CHEBI:57540"/>
        <dbReference type="ChEBI" id="CHEBI:191398"/>
    </reaction>
    <physiologicalReaction direction="left-to-right" evidence="28">
        <dbReference type="Rhea" id="RHEA:72072"/>
    </physiologicalReaction>
</comment>
<dbReference type="SMART" id="SM00773">
    <property type="entry name" value="WGR"/>
    <property type="match status" value="1"/>
</dbReference>
<dbReference type="InterPro" id="IPR008893">
    <property type="entry name" value="WGR_domain"/>
</dbReference>
<dbReference type="EC" id="2.4.2.30" evidence="4 32"/>
<evidence type="ECO:0000256" key="31">
    <source>
        <dbReference type="ARBA" id="ARBA00071874"/>
    </source>
</evidence>
<evidence type="ECO:0000256" key="12">
    <source>
        <dbReference type="ARBA" id="ARBA00022695"/>
    </source>
</evidence>
<evidence type="ECO:0000256" key="19">
    <source>
        <dbReference type="ARBA" id="ARBA00023015"/>
    </source>
</evidence>
<keyword evidence="10 32" id="KW-0328">Glycosyltransferase</keyword>
<feature type="domain" description="PARP-type" evidence="34">
    <location>
        <begin position="104"/>
        <end position="189"/>
    </location>
</feature>
<reference evidence="39 40" key="1">
    <citation type="journal article" date="2015" name="Nat. Commun.">
        <title>Outbred genome sequencing and CRISPR/Cas9 gene editing in butterflies.</title>
        <authorList>
            <person name="Li X."/>
            <person name="Fan D."/>
            <person name="Zhang W."/>
            <person name="Liu G."/>
            <person name="Zhang L."/>
            <person name="Zhao L."/>
            <person name="Fang X."/>
            <person name="Chen L."/>
            <person name="Dong Y."/>
            <person name="Chen Y."/>
            <person name="Ding Y."/>
            <person name="Zhao R."/>
            <person name="Feng M."/>
            <person name="Zhu Y."/>
            <person name="Feng Y."/>
            <person name="Jiang X."/>
            <person name="Zhu D."/>
            <person name="Xiang H."/>
            <person name="Feng X."/>
            <person name="Li S."/>
            <person name="Wang J."/>
            <person name="Zhang G."/>
            <person name="Kronforst M.R."/>
            <person name="Wang W."/>
        </authorList>
    </citation>
    <scope>NUCLEOTIDE SEQUENCE [LARGE SCALE GENOMIC DNA]</scope>
    <source>
        <strain evidence="39">Ya'a_city_454_Px</strain>
        <tissue evidence="39">Whole body</tissue>
    </source>
</reference>
<feature type="domain" description="PARP-type" evidence="34">
    <location>
        <begin position="6"/>
        <end position="88"/>
    </location>
</feature>
<dbReference type="Pfam" id="PF08063">
    <property type="entry name" value="Zn_ribbon_PADR1"/>
    <property type="match status" value="1"/>
</dbReference>
<keyword evidence="19" id="KW-0805">Transcription regulation</keyword>
<evidence type="ECO:0000256" key="27">
    <source>
        <dbReference type="ARBA" id="ARBA00033987"/>
    </source>
</evidence>
<dbReference type="GO" id="GO:0006302">
    <property type="term" value="P:double-strand break repair"/>
    <property type="evidence" value="ECO:0007669"/>
    <property type="project" value="TreeGrafter"/>
</dbReference>
<feature type="compositionally biased region" description="Basic and acidic residues" evidence="33">
    <location>
        <begin position="348"/>
        <end position="359"/>
    </location>
</feature>
<gene>
    <name evidence="39" type="ORF">RR46_11129</name>
</gene>
<accession>A0A194PYA6</accession>
<comment type="similarity">
    <text evidence="26">Belongs to the ARTD/PARP family.</text>
</comment>
<dbReference type="InterPro" id="IPR004102">
    <property type="entry name" value="Poly(ADP-ribose)pol_reg_dom"/>
</dbReference>
<dbReference type="InterPro" id="IPR036420">
    <property type="entry name" value="BRCT_dom_sf"/>
</dbReference>
<comment type="subcellular location">
    <subcellularLocation>
        <location evidence="1">Chromosome</location>
    </subcellularLocation>
    <subcellularLocation>
        <location evidence="2">Cytoplasm</location>
        <location evidence="2">Cytosol</location>
    </subcellularLocation>
    <subcellularLocation>
        <location evidence="3">Nucleus</location>
        <location evidence="3">Nucleolus</location>
    </subcellularLocation>
</comment>
<evidence type="ECO:0000256" key="4">
    <source>
        <dbReference type="ARBA" id="ARBA00012020"/>
    </source>
</evidence>
<dbReference type="SUPFAM" id="SSF56399">
    <property type="entry name" value="ADP-ribosylation"/>
    <property type="match status" value="1"/>
</dbReference>
<evidence type="ECO:0000256" key="7">
    <source>
        <dbReference type="ARBA" id="ARBA00022499"/>
    </source>
</evidence>
<keyword evidence="20 32" id="KW-0520">NAD</keyword>
<evidence type="ECO:0000256" key="16">
    <source>
        <dbReference type="ARBA" id="ARBA00022771"/>
    </source>
</evidence>
<dbReference type="GO" id="GO:0045087">
    <property type="term" value="P:innate immune response"/>
    <property type="evidence" value="ECO:0007669"/>
    <property type="project" value="UniProtKB-KW"/>
</dbReference>
<evidence type="ECO:0000256" key="9">
    <source>
        <dbReference type="ARBA" id="ARBA00022588"/>
    </source>
</evidence>
<dbReference type="PROSITE" id="PS51060">
    <property type="entry name" value="PARP_ALPHA_HD"/>
    <property type="match status" value="1"/>
</dbReference>
<dbReference type="FunFam" id="1.20.142.10:FF:000001">
    <property type="entry name" value="Poly [ADP-ribose] polymerase"/>
    <property type="match status" value="1"/>
</dbReference>
<dbReference type="Gene3D" id="3.30.1740.10">
    <property type="entry name" value="Zinc finger, PARP-type"/>
    <property type="match status" value="2"/>
</dbReference>
<comment type="catalytic activity">
    <reaction evidence="30">
        <text>L-seryl-[protein] + NAD(+) = O-(ADP-D-ribosyl)-L-seryl-[protein] + nicotinamide + H(+)</text>
        <dbReference type="Rhea" id="RHEA:58232"/>
        <dbReference type="Rhea" id="RHEA-COMP:9863"/>
        <dbReference type="Rhea" id="RHEA-COMP:15091"/>
        <dbReference type="ChEBI" id="CHEBI:15378"/>
        <dbReference type="ChEBI" id="CHEBI:17154"/>
        <dbReference type="ChEBI" id="CHEBI:29999"/>
        <dbReference type="ChEBI" id="CHEBI:57540"/>
        <dbReference type="ChEBI" id="CHEBI:142556"/>
    </reaction>
    <physiologicalReaction direction="left-to-right" evidence="30">
        <dbReference type="Rhea" id="RHEA:58233"/>
    </physiologicalReaction>
</comment>
<feature type="compositionally biased region" description="Basic and acidic residues" evidence="33">
    <location>
        <begin position="82"/>
        <end position="91"/>
    </location>
</feature>
<evidence type="ECO:0000256" key="32">
    <source>
        <dbReference type="PIRNR" id="PIRNR000489"/>
    </source>
</evidence>
<keyword evidence="13 32" id="KW-0479">Metal-binding</keyword>
<dbReference type="PANTHER" id="PTHR10459">
    <property type="entry name" value="DNA LIGASE"/>
    <property type="match status" value="1"/>
</dbReference>
<dbReference type="SMART" id="SM01335">
    <property type="entry name" value="PADR1"/>
    <property type="match status" value="1"/>
</dbReference>
<dbReference type="GO" id="GO:0140808">
    <property type="term" value="F:NAD+-protein-tyrosine ADP-ribosyltransferase activity"/>
    <property type="evidence" value="ECO:0007669"/>
    <property type="project" value="RHEA"/>
</dbReference>
<dbReference type="Pfam" id="PF00644">
    <property type="entry name" value="PARP"/>
    <property type="match status" value="1"/>
</dbReference>
<dbReference type="GO" id="GO:0070212">
    <property type="term" value="P:protein poly-ADP-ribosylation"/>
    <property type="evidence" value="ECO:0007669"/>
    <property type="project" value="TreeGrafter"/>
</dbReference>
<comment type="catalytic activity">
    <reaction evidence="24">
        <text>L-glutamyl-[protein] + NAD(+) = 5-O-(ADP-D-ribosyl)-L-glutamyl-[protein] + nicotinamide</text>
        <dbReference type="Rhea" id="RHEA:58224"/>
        <dbReference type="Rhea" id="RHEA-COMP:10208"/>
        <dbReference type="Rhea" id="RHEA-COMP:15089"/>
        <dbReference type="ChEBI" id="CHEBI:17154"/>
        <dbReference type="ChEBI" id="CHEBI:29973"/>
        <dbReference type="ChEBI" id="CHEBI:57540"/>
        <dbReference type="ChEBI" id="CHEBI:142540"/>
    </reaction>
    <physiologicalReaction direction="left-to-right" evidence="24">
        <dbReference type="Rhea" id="RHEA:58225"/>
    </physiologicalReaction>
</comment>
<dbReference type="AlphaFoldDB" id="A0A194PYA6"/>
<keyword evidence="18" id="KW-0391">Immunity</keyword>
<evidence type="ECO:0000256" key="15">
    <source>
        <dbReference type="ARBA" id="ARBA00022765"/>
    </source>
</evidence>
<dbReference type="GO" id="GO:0140805">
    <property type="term" value="F:NAD+-protein-serine ADP-ribosyltransferase activity"/>
    <property type="evidence" value="ECO:0007669"/>
    <property type="project" value="RHEA"/>
</dbReference>
<protein>
    <recommendedName>
        <fullName evidence="31 32">Poly [ADP-ribose] polymerase</fullName>
        <ecNumber evidence="4 32">2.4.2.30</ecNumber>
    </recommendedName>
</protein>
<dbReference type="Pfam" id="PF05406">
    <property type="entry name" value="WGR"/>
    <property type="match status" value="1"/>
</dbReference>
<dbReference type="PIRSF" id="PIRSF000489">
    <property type="entry name" value="NAD_ADPRT"/>
    <property type="match status" value="1"/>
</dbReference>
<dbReference type="GO" id="GO:0140806">
    <property type="term" value="F:NAD+-protein-aspartate ADP-ribosyltransferase activity"/>
    <property type="evidence" value="ECO:0007669"/>
    <property type="project" value="RHEA"/>
</dbReference>
<evidence type="ECO:0000256" key="14">
    <source>
        <dbReference type="ARBA" id="ARBA00022737"/>
    </source>
</evidence>
<dbReference type="Pfam" id="PF02877">
    <property type="entry name" value="PARP_reg"/>
    <property type="match status" value="1"/>
</dbReference>